<dbReference type="PANTHER" id="PTHR42708:SF1">
    <property type="entry name" value="GLIDING MOTILITY PROTEIN MGLA"/>
    <property type="match status" value="1"/>
</dbReference>
<keyword evidence="6" id="KW-1185">Reference proteome</keyword>
<keyword evidence="3" id="KW-0378">Hydrolase</keyword>
<name>A0ABP6T3H8_9ACTN</name>
<dbReference type="SUPFAM" id="SSF52540">
    <property type="entry name" value="P-loop containing nucleoside triphosphate hydrolases"/>
    <property type="match status" value="1"/>
</dbReference>
<keyword evidence="4" id="KW-0342">GTP-binding</keyword>
<protein>
    <submittedName>
        <fullName evidence="5">ATP/GTP-binding protein</fullName>
    </submittedName>
</protein>
<sequence length="205" mass="22207">MDSRTSDHASDPDPFPFVPLKILVAGGFGVGKTTLVRAVSEITPVTTEALITTASARLDRLEGVEAKATTTVAMDFGRISFPAHKLKLYLWGTPGQDRFWFMWDELSLGAVGAVVLIDTRRLTDSFPAVEYFLDRDLPFVVAVNEFDGAYRYTAAEIAEALALRPDVPIVHCDARLARSVTDVLVAVVRHSLSLATTSAPTPNGS</sequence>
<comment type="caution">
    <text evidence="5">The sequence shown here is derived from an EMBL/GenBank/DDBJ whole genome shotgun (WGS) entry which is preliminary data.</text>
</comment>
<evidence type="ECO:0000256" key="3">
    <source>
        <dbReference type="ARBA" id="ARBA00022801"/>
    </source>
</evidence>
<evidence type="ECO:0000256" key="2">
    <source>
        <dbReference type="ARBA" id="ARBA00022741"/>
    </source>
</evidence>
<dbReference type="PANTHER" id="PTHR42708">
    <property type="entry name" value="ATP/GTP-BINDING PROTEIN-RELATED"/>
    <property type="match status" value="1"/>
</dbReference>
<dbReference type="RefSeq" id="WP_345730233.1">
    <property type="nucleotide sequence ID" value="NZ_BAAAYN010000029.1"/>
</dbReference>
<keyword evidence="2" id="KW-0547">Nucleotide-binding</keyword>
<dbReference type="InterPro" id="IPR004130">
    <property type="entry name" value="Gpn"/>
</dbReference>
<organism evidence="5 6">
    <name type="scientific">Cryptosporangium minutisporangium</name>
    <dbReference type="NCBI Taxonomy" id="113569"/>
    <lineage>
        <taxon>Bacteria</taxon>
        <taxon>Bacillati</taxon>
        <taxon>Actinomycetota</taxon>
        <taxon>Actinomycetes</taxon>
        <taxon>Cryptosporangiales</taxon>
        <taxon>Cryptosporangiaceae</taxon>
        <taxon>Cryptosporangium</taxon>
    </lineage>
</organism>
<proteinExistence type="inferred from homology"/>
<comment type="similarity">
    <text evidence="1">Belongs to the GPN-loop GTPase family.</text>
</comment>
<dbReference type="InterPro" id="IPR027417">
    <property type="entry name" value="P-loop_NTPase"/>
</dbReference>
<dbReference type="CDD" id="cd00882">
    <property type="entry name" value="Ras_like_GTPase"/>
    <property type="match status" value="1"/>
</dbReference>
<dbReference type="Proteomes" id="UP001501676">
    <property type="component" value="Unassembled WGS sequence"/>
</dbReference>
<dbReference type="EMBL" id="BAAAYN010000029">
    <property type="protein sequence ID" value="GAA3390737.1"/>
    <property type="molecule type" value="Genomic_DNA"/>
</dbReference>
<gene>
    <name evidence="5" type="ORF">GCM10020369_45850</name>
</gene>
<evidence type="ECO:0000256" key="1">
    <source>
        <dbReference type="ARBA" id="ARBA00005290"/>
    </source>
</evidence>
<dbReference type="InterPro" id="IPR052705">
    <property type="entry name" value="Gliding_Motility_GTPase"/>
</dbReference>
<reference evidence="6" key="1">
    <citation type="journal article" date="2019" name="Int. J. Syst. Evol. Microbiol.">
        <title>The Global Catalogue of Microorganisms (GCM) 10K type strain sequencing project: providing services to taxonomists for standard genome sequencing and annotation.</title>
        <authorList>
            <consortium name="The Broad Institute Genomics Platform"/>
            <consortium name="The Broad Institute Genome Sequencing Center for Infectious Disease"/>
            <person name="Wu L."/>
            <person name="Ma J."/>
        </authorList>
    </citation>
    <scope>NUCLEOTIDE SEQUENCE [LARGE SCALE GENOMIC DNA]</scope>
    <source>
        <strain evidence="6">JCM 9458</strain>
    </source>
</reference>
<accession>A0ABP6T3H8</accession>
<dbReference type="PRINTS" id="PR00449">
    <property type="entry name" value="RASTRNSFRMNG"/>
</dbReference>
<evidence type="ECO:0000313" key="6">
    <source>
        <dbReference type="Proteomes" id="UP001501676"/>
    </source>
</evidence>
<evidence type="ECO:0000256" key="4">
    <source>
        <dbReference type="ARBA" id="ARBA00023134"/>
    </source>
</evidence>
<dbReference type="Pfam" id="PF03029">
    <property type="entry name" value="ATP_bind_1"/>
    <property type="match status" value="1"/>
</dbReference>
<dbReference type="Gene3D" id="3.40.50.300">
    <property type="entry name" value="P-loop containing nucleotide triphosphate hydrolases"/>
    <property type="match status" value="1"/>
</dbReference>
<evidence type="ECO:0000313" key="5">
    <source>
        <dbReference type="EMBL" id="GAA3390737.1"/>
    </source>
</evidence>